<feature type="repeat" description="TPR" evidence="3">
    <location>
        <begin position="647"/>
        <end position="680"/>
    </location>
</feature>
<proteinExistence type="predicted"/>
<dbReference type="Pfam" id="PF02739">
    <property type="entry name" value="5_3_exonuc_N"/>
    <property type="match status" value="1"/>
</dbReference>
<dbReference type="CDD" id="cd09859">
    <property type="entry name" value="PIN_53EXO"/>
    <property type="match status" value="1"/>
</dbReference>
<dbReference type="Pfam" id="PF01367">
    <property type="entry name" value="5_3_exonuc"/>
    <property type="match status" value="1"/>
</dbReference>
<dbReference type="Pfam" id="PF00515">
    <property type="entry name" value="TPR_1"/>
    <property type="match status" value="1"/>
</dbReference>
<dbReference type="Proteomes" id="UP000298416">
    <property type="component" value="Unassembled WGS sequence"/>
</dbReference>
<keyword evidence="3" id="KW-0802">TPR repeat</keyword>
<dbReference type="InterPro" id="IPR029060">
    <property type="entry name" value="PIN-like_dom_sf"/>
</dbReference>
<dbReference type="GO" id="GO:0008409">
    <property type="term" value="F:5'-3' exonuclease activity"/>
    <property type="evidence" value="ECO:0007669"/>
    <property type="project" value="InterPro"/>
</dbReference>
<keyword evidence="1" id="KW-0540">Nuclease</keyword>
<keyword evidence="4" id="KW-1133">Transmembrane helix</keyword>
<dbReference type="GO" id="GO:0033567">
    <property type="term" value="P:DNA replication, Okazaki fragment processing"/>
    <property type="evidence" value="ECO:0007669"/>
    <property type="project" value="InterPro"/>
</dbReference>
<dbReference type="Gene3D" id="1.25.40.10">
    <property type="entry name" value="Tetratricopeptide repeat domain"/>
    <property type="match status" value="1"/>
</dbReference>
<evidence type="ECO:0000256" key="2">
    <source>
        <dbReference type="ARBA" id="ARBA00022801"/>
    </source>
</evidence>
<feature type="repeat" description="TPR" evidence="3">
    <location>
        <begin position="613"/>
        <end position="646"/>
    </location>
</feature>
<dbReference type="AlphaFoldDB" id="A0A8X9A7J2"/>
<comment type="caution">
    <text evidence="6">The sequence shown here is derived from an EMBL/GenBank/DDBJ whole genome shotgun (WGS) entry which is preliminary data.</text>
</comment>
<dbReference type="InterPro" id="IPR011990">
    <property type="entry name" value="TPR-like_helical_dom_sf"/>
</dbReference>
<dbReference type="SMART" id="SM00028">
    <property type="entry name" value="TPR"/>
    <property type="match status" value="3"/>
</dbReference>
<name>A0A8X9A7J2_SALSN</name>
<dbReference type="InterPro" id="IPR020046">
    <property type="entry name" value="5-3_exonucl_a-hlix_arch_N"/>
</dbReference>
<dbReference type="InterPro" id="IPR019734">
    <property type="entry name" value="TPR_rpt"/>
</dbReference>
<evidence type="ECO:0000259" key="5">
    <source>
        <dbReference type="SMART" id="SM00475"/>
    </source>
</evidence>
<evidence type="ECO:0000256" key="4">
    <source>
        <dbReference type="SAM" id="Phobius"/>
    </source>
</evidence>
<dbReference type="Gene3D" id="1.10.150.20">
    <property type="entry name" value="5' to 3' exonuclease, C-terminal subdomain"/>
    <property type="match status" value="1"/>
</dbReference>
<feature type="transmembrane region" description="Helical" evidence="4">
    <location>
        <begin position="526"/>
        <end position="548"/>
    </location>
</feature>
<dbReference type="PROSITE" id="PS50293">
    <property type="entry name" value="TPR_REGION"/>
    <property type="match status" value="1"/>
</dbReference>
<keyword evidence="4" id="KW-0472">Membrane</keyword>
<dbReference type="PANTHER" id="PTHR42646:SF4">
    <property type="entry name" value="5'-3' EXONUCLEASE FAMILY PROTEIN"/>
    <property type="match status" value="1"/>
</dbReference>
<feature type="domain" description="5'-3' exonuclease" evidence="5">
    <location>
        <begin position="92"/>
        <end position="380"/>
    </location>
</feature>
<evidence type="ECO:0000313" key="7">
    <source>
        <dbReference type="Proteomes" id="UP000298416"/>
    </source>
</evidence>
<dbReference type="SMART" id="SM00475">
    <property type="entry name" value="53EXOc"/>
    <property type="match status" value="1"/>
</dbReference>
<protein>
    <recommendedName>
        <fullName evidence="5">5'-3' exonuclease domain-containing protein</fullName>
    </recommendedName>
</protein>
<sequence>MDSHLHISKLTQFISSCDSLYPARVYHLPSLIYVPNSRMKKAESWRVIKPLFSAANGEQSAVHEEARLPQLHKNGVLSVNDGGSYYDKMPRKRRVFFLDVNPLCYRGSTPSLDSFAHWISLFFSQVSLNDPVVAVLDGEGGNEYRRQLLPSYKTNRKKMLQQFPAAERSITASIGRSKKLVMDVLQKCNVPVNDNTFRVRMKSTEFSLLQDLQVVKIEGHEADDVVATLVHQVLHKGYRAVIASPDKDFKQLISEDVQMVIPVQELNRWSFYTLKHYLTQYNCDPQSDLSLRCILGDEIDGVPGIQHLVPGFGRKTALKLVKKHRSLENLLSAASVRSVGRQYAQEALTKYADFLRKNYEVLSLKRDVNIQIEEQWLVTRDAQNDSIILSSFTEFLSKNRDRKWQSKSQPHGDGIRANESNVHSFFRKVSSTPPPSLKNMQPVNSVVLSQVLGKEARNSSPLSFRKDEEVSQKLWIGEEDREAGLSFLISTVFCSSVSWLALVQVAQASEGVRVNAVYEVGELFELGIQLSYLLLLLALLGAGTFFVLRQVLVRRELDLSAKELQEQVRSGDASATELFELGAVMLRRKFYPAATKYLLQAIEKWDGDDQDLAQVYNALGVTYVRDEKVEKGIAQFLNAVKLQPGYVTAWNNLGDAYEKTNDLKSALKAFEEVLLFDPNNTVARPRRDDLKAKVDMYRGVPVNVKTKKKGT</sequence>
<dbReference type="SUPFAM" id="SSF47807">
    <property type="entry name" value="5' to 3' exonuclease, C-terminal subdomain"/>
    <property type="match status" value="1"/>
</dbReference>
<dbReference type="SUPFAM" id="SSF88723">
    <property type="entry name" value="PIN domain-like"/>
    <property type="match status" value="1"/>
</dbReference>
<keyword evidence="4" id="KW-0812">Transmembrane</keyword>
<dbReference type="GO" id="GO:0003677">
    <property type="term" value="F:DNA binding"/>
    <property type="evidence" value="ECO:0007669"/>
    <property type="project" value="InterPro"/>
</dbReference>
<keyword evidence="7" id="KW-1185">Reference proteome</keyword>
<dbReference type="InterPro" id="IPR020045">
    <property type="entry name" value="DNA_polI_H3TH"/>
</dbReference>
<evidence type="ECO:0000256" key="1">
    <source>
        <dbReference type="ARBA" id="ARBA00022722"/>
    </source>
</evidence>
<dbReference type="Gene3D" id="3.40.50.1010">
    <property type="entry name" value="5'-nuclease"/>
    <property type="match status" value="1"/>
</dbReference>
<organism evidence="6">
    <name type="scientific">Salvia splendens</name>
    <name type="common">Scarlet sage</name>
    <dbReference type="NCBI Taxonomy" id="180675"/>
    <lineage>
        <taxon>Eukaryota</taxon>
        <taxon>Viridiplantae</taxon>
        <taxon>Streptophyta</taxon>
        <taxon>Embryophyta</taxon>
        <taxon>Tracheophyta</taxon>
        <taxon>Spermatophyta</taxon>
        <taxon>Magnoliopsida</taxon>
        <taxon>eudicotyledons</taxon>
        <taxon>Gunneridae</taxon>
        <taxon>Pentapetalae</taxon>
        <taxon>asterids</taxon>
        <taxon>lamiids</taxon>
        <taxon>Lamiales</taxon>
        <taxon>Lamiaceae</taxon>
        <taxon>Nepetoideae</taxon>
        <taxon>Mentheae</taxon>
        <taxon>Salviinae</taxon>
        <taxon>Salvia</taxon>
        <taxon>Salvia subgen. Calosphace</taxon>
        <taxon>core Calosphace</taxon>
    </lineage>
</organism>
<dbReference type="FunFam" id="1.10.150.20:FF:000042">
    <property type="entry name" value="5'-3' exonuclease family protein"/>
    <property type="match status" value="1"/>
</dbReference>
<dbReference type="EMBL" id="PNBA02000002">
    <property type="protein sequence ID" value="KAG6432677.1"/>
    <property type="molecule type" value="Genomic_DNA"/>
</dbReference>
<keyword evidence="2" id="KW-0378">Hydrolase</keyword>
<dbReference type="InterPro" id="IPR036279">
    <property type="entry name" value="5-3_exonuclease_C_sf"/>
</dbReference>
<evidence type="ECO:0000313" key="6">
    <source>
        <dbReference type="EMBL" id="KAG6432677.1"/>
    </source>
</evidence>
<dbReference type="InterPro" id="IPR002421">
    <property type="entry name" value="5-3_exonuclease"/>
</dbReference>
<reference evidence="6" key="1">
    <citation type="submission" date="2018-01" db="EMBL/GenBank/DDBJ databases">
        <authorList>
            <person name="Mao J.F."/>
        </authorList>
    </citation>
    <scope>NUCLEOTIDE SEQUENCE</scope>
    <source>
        <strain evidence="6">Huo1</strain>
        <tissue evidence="6">Leaf</tissue>
    </source>
</reference>
<evidence type="ECO:0000256" key="3">
    <source>
        <dbReference type="PROSITE-ProRule" id="PRU00339"/>
    </source>
</evidence>
<dbReference type="GO" id="GO:0017108">
    <property type="term" value="F:5'-flap endonuclease activity"/>
    <property type="evidence" value="ECO:0007669"/>
    <property type="project" value="InterPro"/>
</dbReference>
<dbReference type="PANTHER" id="PTHR42646">
    <property type="entry name" value="FLAP ENDONUCLEASE XNI"/>
    <property type="match status" value="1"/>
</dbReference>
<accession>A0A8X9A7J2</accession>
<gene>
    <name evidence="6" type="ORF">SASPL_104261</name>
</gene>
<reference evidence="6" key="2">
    <citation type="submission" date="2020-08" db="EMBL/GenBank/DDBJ databases">
        <title>Plant Genome Project.</title>
        <authorList>
            <person name="Zhang R.-G."/>
        </authorList>
    </citation>
    <scope>NUCLEOTIDE SEQUENCE</scope>
    <source>
        <strain evidence="6">Huo1</strain>
        <tissue evidence="6">Leaf</tissue>
    </source>
</reference>
<dbReference type="InterPro" id="IPR038969">
    <property type="entry name" value="FEN"/>
</dbReference>
<dbReference type="SUPFAM" id="SSF48452">
    <property type="entry name" value="TPR-like"/>
    <property type="match status" value="1"/>
</dbReference>
<dbReference type="PROSITE" id="PS50005">
    <property type="entry name" value="TPR"/>
    <property type="match status" value="2"/>
</dbReference>